<evidence type="ECO:0000259" key="3">
    <source>
        <dbReference type="PROSITE" id="PS51329"/>
    </source>
</evidence>
<dbReference type="PANTHER" id="PTHR16052">
    <property type="entry name" value="TBCC DOMAIN-CONTAINING PROTEIN 1"/>
    <property type="match status" value="1"/>
</dbReference>
<feature type="compositionally biased region" description="Basic and acidic residues" evidence="2">
    <location>
        <begin position="753"/>
        <end position="765"/>
    </location>
</feature>
<feature type="compositionally biased region" description="Basic and acidic residues" evidence="2">
    <location>
        <begin position="606"/>
        <end position="619"/>
    </location>
</feature>
<dbReference type="InterPro" id="IPR039589">
    <property type="entry name" value="TBCC1"/>
</dbReference>
<protein>
    <submittedName>
        <fullName evidence="4">Tubulin binding cofactor C domain-containing protein</fullName>
    </submittedName>
</protein>
<proteinExistence type="inferred from homology"/>
<reference evidence="4" key="1">
    <citation type="journal article" date="2015" name="PLoS ONE">
        <title>Comprehensive Evaluation of Toxoplasma gondii VEG and Neospora caninum LIV Genomes with Tachyzoite Stage Transcriptome and Proteome Defines Novel Transcript Features.</title>
        <authorList>
            <person name="Ramaprasad A."/>
            <person name="Mourier T."/>
            <person name="Naeem R."/>
            <person name="Malas T.B."/>
            <person name="Moussa E."/>
            <person name="Panigrahi A."/>
            <person name="Vermont S.J."/>
            <person name="Otto T.D."/>
            <person name="Wastling J."/>
            <person name="Pain A."/>
        </authorList>
    </citation>
    <scope>NUCLEOTIDE SEQUENCE</scope>
    <source>
        <strain evidence="4">Liverpool</strain>
    </source>
</reference>
<name>A0A0F7UMR5_NEOCL</name>
<feature type="region of interest" description="Disordered" evidence="2">
    <location>
        <begin position="599"/>
        <end position="631"/>
    </location>
</feature>
<gene>
    <name evidence="4" type="ORF">BN1204_059940</name>
</gene>
<dbReference type="InterPro" id="IPR012945">
    <property type="entry name" value="Tubulin-bd_cofactor_C_dom"/>
</dbReference>
<organism evidence="4">
    <name type="scientific">Neospora caninum (strain Liverpool)</name>
    <dbReference type="NCBI Taxonomy" id="572307"/>
    <lineage>
        <taxon>Eukaryota</taxon>
        <taxon>Sar</taxon>
        <taxon>Alveolata</taxon>
        <taxon>Apicomplexa</taxon>
        <taxon>Conoidasida</taxon>
        <taxon>Coccidia</taxon>
        <taxon>Eucoccidiorida</taxon>
        <taxon>Eimeriorina</taxon>
        <taxon>Sarcocystidae</taxon>
        <taxon>Neospora</taxon>
    </lineage>
</organism>
<dbReference type="PROSITE" id="PS51329">
    <property type="entry name" value="C_CAP_COFACTOR_C"/>
    <property type="match status" value="1"/>
</dbReference>
<sequence>MTSDARNMPEGALFPAAENASAGWLGAPAASPSHQVFLRGEVLEHALLAPARGGVWGVDGVSSYLQAFARNISEKRRGGQRGHGFVSLLDWIEFNRTWGNLGPASADLAGSGLSPHRALSASQSCVFAPLDEEEVHVFWHLFVAVLKVYAASLHSQKQVECGEVRLASDPDSSYAARSPSNDEGCAEASSNLRSLTFLTPPDDFGSTVSDLSGASPSLPGASAPGDDSGSRRGPFAAPQTALERSLATSQMGERVDLRALALLLLIQESRSVRLPLNPRSTDDPWRAPASGLPEGGRDSSGGGSPGGTSALASGGARGESPRYLSRETGPQGVADESRLRVFLHQALPVLVQTVAACTRELQGEREDGETDTDALPDRSGHSQTPGTDDWITAGEADVFSLLFACADGHSVAEAFSRWSSERGGPDEANQHFGRNAFLTWLRRRLVWNDRLYPSRQNLAASCAFFSGAKRSQLFARVFVVAEVHGRRLVIDKESLGTVQPRDQVLIINCSECDIFLSAPVASVKMVNCSSASLICGRPIGGLLSLYNSQRLEVHAAAFLLQACNTLDAHLYVCSASSPLLCGDTRGIVLAPLDTPLSLKDVKRGKRGNENRPPGERPDGAEAGETTDTPDGEEEVYIFGRSLSSVATAFAFPLCGGGCGPASASSALASSFPPPPLPAGEGAATRCSSAGGRSVAGNSQIFQLLNPKNFNPISMPRPTRWQNARVASDVSQRSQSHPQASETQEKAAGVRRKRLDESEATARSDADGEDGAGGDAHREENLLALPEDFAEALYAKEQEVESLQEAMENMNLTDQQRETFFQILSLMLYDFCRRHSRRTSRLAAGHFARHEEVARSREASTGSIGC</sequence>
<evidence type="ECO:0000256" key="2">
    <source>
        <dbReference type="SAM" id="MobiDB-lite"/>
    </source>
</evidence>
<feature type="compositionally biased region" description="Low complexity" evidence="2">
    <location>
        <begin position="211"/>
        <end position="225"/>
    </location>
</feature>
<dbReference type="PANTHER" id="PTHR16052:SF0">
    <property type="entry name" value="TBCC DOMAIN-CONTAINING PROTEIN 1"/>
    <property type="match status" value="1"/>
</dbReference>
<comment type="similarity">
    <text evidence="1">Belongs to the TBCC family.</text>
</comment>
<feature type="region of interest" description="Disordered" evidence="2">
    <location>
        <begin position="722"/>
        <end position="775"/>
    </location>
</feature>
<evidence type="ECO:0000313" key="4">
    <source>
        <dbReference type="EMBL" id="CEL70311.1"/>
    </source>
</evidence>
<accession>A0A0F7UMR5</accession>
<dbReference type="InterPro" id="IPR016098">
    <property type="entry name" value="CAP/MinC_C"/>
</dbReference>
<dbReference type="Gene3D" id="2.160.20.70">
    <property type="match status" value="1"/>
</dbReference>
<dbReference type="Pfam" id="PF07986">
    <property type="entry name" value="TBCC"/>
    <property type="match status" value="1"/>
</dbReference>
<feature type="domain" description="C-CAP/cofactor C-like" evidence="3">
    <location>
        <begin position="467"/>
        <end position="603"/>
    </location>
</feature>
<feature type="compositionally biased region" description="Polar residues" evidence="2">
    <location>
        <begin position="728"/>
        <end position="741"/>
    </location>
</feature>
<feature type="region of interest" description="Disordered" evidence="2">
    <location>
        <begin position="361"/>
        <end position="389"/>
    </location>
</feature>
<dbReference type="InterPro" id="IPR017901">
    <property type="entry name" value="C-CAP_CF_C-like"/>
</dbReference>
<evidence type="ECO:0000256" key="1">
    <source>
        <dbReference type="ARBA" id="ARBA00008848"/>
    </source>
</evidence>
<feature type="region of interest" description="Disordered" evidence="2">
    <location>
        <begin position="275"/>
        <end position="331"/>
    </location>
</feature>
<dbReference type="EMBL" id="LN714486">
    <property type="protein sequence ID" value="CEL70311.1"/>
    <property type="molecule type" value="Genomic_DNA"/>
</dbReference>
<dbReference type="AlphaFoldDB" id="A0A0F7UMR5"/>
<feature type="region of interest" description="Disordered" evidence="2">
    <location>
        <begin position="206"/>
        <end position="250"/>
    </location>
</feature>